<proteinExistence type="predicted"/>
<evidence type="ECO:0000313" key="2">
    <source>
        <dbReference type="EMBL" id="MBD1434847.1"/>
    </source>
</evidence>
<reference evidence="2 3" key="1">
    <citation type="submission" date="2020-08" db="EMBL/GenBank/DDBJ databases">
        <title>Sphingobacterium sp. DN00404 isolated from aquaculture water.</title>
        <authorList>
            <person name="Zhang M."/>
        </authorList>
    </citation>
    <scope>NUCLEOTIDE SEQUENCE [LARGE SCALE GENOMIC DNA]</scope>
    <source>
        <strain evidence="2 3">DN00404</strain>
    </source>
</reference>
<dbReference type="RefSeq" id="WP_190995710.1">
    <property type="nucleotide sequence ID" value="NZ_JACOIK010000016.1"/>
</dbReference>
<feature type="signal peptide" evidence="1">
    <location>
        <begin position="1"/>
        <end position="19"/>
    </location>
</feature>
<protein>
    <recommendedName>
        <fullName evidence="4">DUF4468 domain-containing protein</fullName>
    </recommendedName>
</protein>
<keyword evidence="3" id="KW-1185">Reference proteome</keyword>
<organism evidence="2 3">
    <name type="scientific">Sphingobacterium micropteri</name>
    <dbReference type="NCBI Taxonomy" id="2763501"/>
    <lineage>
        <taxon>Bacteria</taxon>
        <taxon>Pseudomonadati</taxon>
        <taxon>Bacteroidota</taxon>
        <taxon>Sphingobacteriia</taxon>
        <taxon>Sphingobacteriales</taxon>
        <taxon>Sphingobacteriaceae</taxon>
        <taxon>Sphingobacterium</taxon>
    </lineage>
</organism>
<dbReference type="EMBL" id="JACOIK010000016">
    <property type="protein sequence ID" value="MBD1434847.1"/>
    <property type="molecule type" value="Genomic_DNA"/>
</dbReference>
<sequence length="203" mass="23018">MKRLLIGLFFLVVSLVAMGQDANTKIITVTPNGLEFKNGEAQMVVENNMPATETISQIVKSLKTKHQSQYLKIDAGDDIIIIDDFVPGYTKTDKAAGSAYLLDMSYKITVDVKDNRFRINIPTIIISANQKYDGHAVPVNKGIQFTMEMGIKGKRDMWNSIVKKLFIYDEKDKLIEKRTKELLERDLSSIINIILSQESDQNW</sequence>
<dbReference type="Proteomes" id="UP000602759">
    <property type="component" value="Unassembled WGS sequence"/>
</dbReference>
<gene>
    <name evidence="2" type="ORF">H8B06_18635</name>
</gene>
<evidence type="ECO:0000313" key="3">
    <source>
        <dbReference type="Proteomes" id="UP000602759"/>
    </source>
</evidence>
<evidence type="ECO:0000256" key="1">
    <source>
        <dbReference type="SAM" id="SignalP"/>
    </source>
</evidence>
<keyword evidence="1" id="KW-0732">Signal</keyword>
<evidence type="ECO:0008006" key="4">
    <source>
        <dbReference type="Google" id="ProtNLM"/>
    </source>
</evidence>
<comment type="caution">
    <text evidence="2">The sequence shown here is derived from an EMBL/GenBank/DDBJ whole genome shotgun (WGS) entry which is preliminary data.</text>
</comment>
<feature type="chain" id="PRO_5045325767" description="DUF4468 domain-containing protein" evidence="1">
    <location>
        <begin position="20"/>
        <end position="203"/>
    </location>
</feature>
<name>A0ABR7YU82_9SPHI</name>
<accession>A0ABR7YU82</accession>